<dbReference type="Pfam" id="PF07765">
    <property type="entry name" value="KIP1"/>
    <property type="match status" value="1"/>
</dbReference>
<comment type="caution">
    <text evidence="6">The sequence shown here is derived from an EMBL/GenBank/DDBJ whole genome shotgun (WGS) entry which is preliminary data.</text>
</comment>
<gene>
    <name evidence="6" type="ORF">CJ030_MR3G014459</name>
</gene>
<proteinExistence type="inferred from homology"/>
<organism evidence="6 7">
    <name type="scientific">Morella rubra</name>
    <name type="common">Chinese bayberry</name>
    <dbReference type="NCBI Taxonomy" id="262757"/>
    <lineage>
        <taxon>Eukaryota</taxon>
        <taxon>Viridiplantae</taxon>
        <taxon>Streptophyta</taxon>
        <taxon>Embryophyta</taxon>
        <taxon>Tracheophyta</taxon>
        <taxon>Spermatophyta</taxon>
        <taxon>Magnoliopsida</taxon>
        <taxon>eudicotyledons</taxon>
        <taxon>Gunneridae</taxon>
        <taxon>Pentapetalae</taxon>
        <taxon>rosids</taxon>
        <taxon>fabids</taxon>
        <taxon>Fagales</taxon>
        <taxon>Myricaceae</taxon>
        <taxon>Morella</taxon>
    </lineage>
</organism>
<protein>
    <recommendedName>
        <fullName evidence="5">NAB domain-containing protein</fullName>
    </recommendedName>
</protein>
<evidence type="ECO:0000313" key="7">
    <source>
        <dbReference type="Proteomes" id="UP000516437"/>
    </source>
</evidence>
<dbReference type="EMBL" id="RXIC02000021">
    <property type="protein sequence ID" value="KAB1218131.1"/>
    <property type="molecule type" value="Genomic_DNA"/>
</dbReference>
<feature type="coiled-coil region" evidence="3">
    <location>
        <begin position="1477"/>
        <end position="1529"/>
    </location>
</feature>
<evidence type="ECO:0000313" key="6">
    <source>
        <dbReference type="EMBL" id="KAB1218131.1"/>
    </source>
</evidence>
<keyword evidence="1 3" id="KW-0175">Coiled coil</keyword>
<dbReference type="PANTHER" id="PTHR32258:SF6">
    <property type="entry name" value="PROTEIN NETWORKED 1A"/>
    <property type="match status" value="1"/>
</dbReference>
<feature type="region of interest" description="Disordered" evidence="4">
    <location>
        <begin position="194"/>
        <end position="214"/>
    </location>
</feature>
<evidence type="ECO:0000256" key="2">
    <source>
        <dbReference type="ARBA" id="ARBA00038006"/>
    </source>
</evidence>
<feature type="region of interest" description="Disordered" evidence="4">
    <location>
        <begin position="1628"/>
        <end position="1671"/>
    </location>
</feature>
<dbReference type="GO" id="GO:0051015">
    <property type="term" value="F:actin filament binding"/>
    <property type="evidence" value="ECO:0007669"/>
    <property type="project" value="TreeGrafter"/>
</dbReference>
<feature type="region of interest" description="Disordered" evidence="4">
    <location>
        <begin position="78"/>
        <end position="137"/>
    </location>
</feature>
<sequence>MDAKVKAMIKLIEEDADSFARRAEMYYKKRPELMKLVEEFYRAYRALAERYDHATVELRQAHRTMAEAFPNDIPYVLADNSPSGSSGPEAEPHTPEMPHPIRALLDPDDLHKDALGVSSTSSHTIQTRGGNSEEFESRLIKSGLKQLNELFGSRDLAPPQLSVAEGRMRKGLSVHEPEKSEQNLKDMLSQISSENQKLKSQAFSESQHPGKTENEVQTLKKVLLEIQAEKEAVHHQYGKSLEKLSHLERELDHAQKDAGGLDERASKAEIEIKILKEALVELESQRDAGLLQYSQSLQRISILKNKLSVAQEEAKELDDRAVTAENENQHLKQELSSLEAEKEAGLLQYKQYLEKISILETKISLAEENARVLNEQIESTETEVKALKKALTKQNEEKEATALQYKHCLEIIAKMESELCHAQEDAKRLNSEVLLGAAKLKSAEEQCLLLERSNQSLQLEASNLVQKISLKDQELSEKHHELEKLQTLMQVEHSRFKQAEATLQALQTIHSQSQEEQIALTLELKNGLHMLKDLENCRHGMEEELQKVKEEKRSLNELNFSSTISINNLQNEVFSLKVMKEKLEEEVALKADQSNTLQQEIYHLKEELEGLNGRYQAIMEQVEAVGLNPECIEPYVKDLQDENSKLKEACKMERDEREALHETLKHMDKLLKENAVMENSLVELSSELAGLREKAKNFQESCQFLHEDRSTLVAEKATLLSQLQIITENMQKLLEKNTLLENSLSGAKVELEGLRAKSKSLEELCQLLSNEKSNLLNERRSLESQLENVEQRLGDLEKRFSRLEEKYSHVEKEKEVTLFQVVELQGSLFVEKQERASYVQSCEARLAGLESQVHIMQEESRLGKKVFEDELDRAVFAQVEIFVLQRFIEDLEERNLSLVIECQKCAEASKVSDKLITELECENLEQQVEAEFLLDEIQKLRMIIHQLFRAIQIDPNNRYAGKIEQEHMTVPDILAGIEDLKDSLLRSKDEKQQLLVENSVVLTLLGQLGLEGAELESEKKSIENEFEVVTEQCAMLEKNNQELVEMNMQLRMEMGKSGQREDVLKEELEILCVKLRNLEVAYGALQDENLLLLEEKKALLQRFSNVNKEKHVLEEENSFILHETVALSNLSVVFESFAIEKSVELESLAEKISSLHMVNNDLKTEVGMLWKKMEMKEAENQHLGESVENLGRELNEAKDLSDLFYNQISIGEDFLRQKATELSEAEQKLKAIENMNDELCRTVEELKMECEESRSIRENVERQVLEVLEDCKIQKKEIASLREENEILESEVETLHKEIEEHRIREENLSSELQEQRDEFQLWEAEAATFYFDLQISSIHEVLLENKVQELAGVCEILEDETAAKSLEMEQMKERVSFLESEIREAKTQLSAYVPVIASLRDDIASLEHNALLHTKLFVAVNPEEKFLGAVHSHETFRRIIVSFKRGCCKPVAEGGWVVPCFLTSYFLNITMLTEYLQDKEMAIHLHEKTCRELTKEQGTAMPDGIPDLQKIQTRIKAVEKVVVEEMERLATQESIKTNFEEEDVMKKTAEFTLKSTSHQEKDIGKEEMPLGDDLAGGLVPQKTTPEDGTLLKDIQLDRVSDSSFYVRNNRDNGRADDQMLELWEAAEQDDSHHPTVDEKPKQASPPVEGVGCQKIEDKEEKSRGPSSELQVEKELGIDKVEVSTTVGEQNQEGYKGKILERLTSDALKLTSLQATLQNLKKKMETNKRSKRVNEIEYENVKRRLQEVEEAALQLVDLHDNLTKQVEESPSSSNGMPSELEEAGNVCRNSVTEQAQKESEKIGRLQFELQNIEYVLLKLEDGKKNKGKYRFLKSKILLIDFFHSEGRTRARRKKKACFCGCTRPSTNGD</sequence>
<feature type="compositionally biased region" description="Polar residues" evidence="4">
    <location>
        <begin position="194"/>
        <end position="207"/>
    </location>
</feature>
<feature type="compositionally biased region" description="Basic and acidic residues" evidence="4">
    <location>
        <begin position="1655"/>
        <end position="1664"/>
    </location>
</feature>
<dbReference type="Proteomes" id="UP000516437">
    <property type="component" value="Chromosome 3"/>
</dbReference>
<evidence type="ECO:0000256" key="1">
    <source>
        <dbReference type="ARBA" id="ARBA00023054"/>
    </source>
</evidence>
<comment type="similarity">
    <text evidence="2">Belongs to the NET family.</text>
</comment>
<dbReference type="SUPFAM" id="SSF57997">
    <property type="entry name" value="Tropomyosin"/>
    <property type="match status" value="1"/>
</dbReference>
<feature type="domain" description="NAB" evidence="5">
    <location>
        <begin position="1"/>
        <end position="58"/>
    </location>
</feature>
<feature type="coiled-coil region" evidence="3">
    <location>
        <begin position="977"/>
        <end position="1053"/>
    </location>
</feature>
<accession>A0A6A1VYV8</accession>
<feature type="coiled-coil region" evidence="3">
    <location>
        <begin position="496"/>
        <end position="813"/>
    </location>
</feature>
<keyword evidence="7" id="KW-1185">Reference proteome</keyword>
<feature type="coiled-coil region" evidence="3">
    <location>
        <begin position="1355"/>
        <end position="1389"/>
    </location>
</feature>
<dbReference type="OrthoDB" id="10255522at2759"/>
<evidence type="ECO:0000259" key="5">
    <source>
        <dbReference type="PROSITE" id="PS51774"/>
    </source>
</evidence>
<dbReference type="InterPro" id="IPR011684">
    <property type="entry name" value="NAB"/>
</dbReference>
<dbReference type="InterPro" id="IPR051861">
    <property type="entry name" value="NET_actin-binding_domain"/>
</dbReference>
<feature type="compositionally biased region" description="Basic and acidic residues" evidence="4">
    <location>
        <begin position="1630"/>
        <end position="1642"/>
    </location>
</feature>
<evidence type="ECO:0000256" key="3">
    <source>
        <dbReference type="SAM" id="Coils"/>
    </source>
</evidence>
<dbReference type="PROSITE" id="PS51774">
    <property type="entry name" value="NAB"/>
    <property type="match status" value="1"/>
</dbReference>
<name>A0A6A1VYV8_9ROSI</name>
<evidence type="ECO:0000256" key="4">
    <source>
        <dbReference type="SAM" id="MobiDB-lite"/>
    </source>
</evidence>
<feature type="coiled-coil region" evidence="3">
    <location>
        <begin position="1173"/>
        <end position="1326"/>
    </location>
</feature>
<dbReference type="PANTHER" id="PTHR32258">
    <property type="entry name" value="PROTEIN NETWORKED 4A"/>
    <property type="match status" value="1"/>
</dbReference>
<reference evidence="6 7" key="1">
    <citation type="journal article" date="2019" name="Plant Biotechnol. J.">
        <title>The red bayberry genome and genetic basis of sex determination.</title>
        <authorList>
            <person name="Jia H.M."/>
            <person name="Jia H.J."/>
            <person name="Cai Q.L."/>
            <person name="Wang Y."/>
            <person name="Zhao H.B."/>
            <person name="Yang W.F."/>
            <person name="Wang G.Y."/>
            <person name="Li Y.H."/>
            <person name="Zhan D.L."/>
            <person name="Shen Y.T."/>
            <person name="Niu Q.F."/>
            <person name="Chang L."/>
            <person name="Qiu J."/>
            <person name="Zhao L."/>
            <person name="Xie H.B."/>
            <person name="Fu W.Y."/>
            <person name="Jin J."/>
            <person name="Li X.W."/>
            <person name="Jiao Y."/>
            <person name="Zhou C.C."/>
            <person name="Tu T."/>
            <person name="Chai C.Y."/>
            <person name="Gao J.L."/>
            <person name="Fan L.J."/>
            <person name="van de Weg E."/>
            <person name="Wang J.Y."/>
            <person name="Gao Z.S."/>
        </authorList>
    </citation>
    <scope>NUCLEOTIDE SEQUENCE [LARGE SCALE GENOMIC DNA]</scope>
    <source>
        <tissue evidence="6">Leaves</tissue>
    </source>
</reference>
<dbReference type="GO" id="GO:0005886">
    <property type="term" value="C:plasma membrane"/>
    <property type="evidence" value="ECO:0007669"/>
    <property type="project" value="TreeGrafter"/>
</dbReference>
<feature type="coiled-coil region" evidence="3">
    <location>
        <begin position="1710"/>
        <end position="1765"/>
    </location>
</feature>
<feature type="compositionally biased region" description="Polar residues" evidence="4">
    <location>
        <begin position="117"/>
        <end position="130"/>
    </location>
</feature>
<feature type="coiled-coil region" evidence="3">
    <location>
        <begin position="237"/>
        <end position="404"/>
    </location>
</feature>